<dbReference type="Gramene" id="evm.model.02.1374">
    <property type="protein sequence ID" value="cds.evm.model.02.1374"/>
    <property type="gene ID" value="evm.TU.02.1374"/>
</dbReference>
<dbReference type="PANTHER" id="PTHR33116:SF80">
    <property type="entry name" value="REVERSE TRANSCRIPTASE ZINC-BINDING DOMAIN-CONTAINING PROTEIN"/>
    <property type="match status" value="1"/>
</dbReference>
<dbReference type="EMBL" id="UZAU01000184">
    <property type="status" value="NOT_ANNOTATED_CDS"/>
    <property type="molecule type" value="Genomic_DNA"/>
</dbReference>
<dbReference type="EnsemblPlants" id="evm.model.02.1374">
    <property type="protein sequence ID" value="cds.evm.model.02.1374"/>
    <property type="gene ID" value="evm.TU.02.1374"/>
</dbReference>
<proteinExistence type="predicted"/>
<dbReference type="Proteomes" id="UP000596661">
    <property type="component" value="Chromosome 2"/>
</dbReference>
<dbReference type="OMA" id="YARNICD"/>
<accession>A0A803NTD7</accession>
<reference evidence="1" key="2">
    <citation type="submission" date="2021-03" db="UniProtKB">
        <authorList>
            <consortium name="EnsemblPlants"/>
        </authorList>
    </citation>
    <scope>IDENTIFICATION</scope>
</reference>
<dbReference type="AlphaFoldDB" id="A0A803NTD7"/>
<sequence>MHISSWEKVCLPKNSGGLGFRVGKKWNIALMAKYIWAISNKQDNFWVRWIDAVYLRGLSFWTVEFKQDASWYFKKILRLRSTVNESKIMAAVMRGKFSSKLFYYSYIQAHTVDYARNICDRMVLPKHRFIG</sequence>
<evidence type="ECO:0000313" key="2">
    <source>
        <dbReference type="Proteomes" id="UP000596661"/>
    </source>
</evidence>
<keyword evidence="2" id="KW-1185">Reference proteome</keyword>
<name>A0A803NTD7_CANSA</name>
<organism evidence="1 2">
    <name type="scientific">Cannabis sativa</name>
    <name type="common">Hemp</name>
    <name type="synonym">Marijuana</name>
    <dbReference type="NCBI Taxonomy" id="3483"/>
    <lineage>
        <taxon>Eukaryota</taxon>
        <taxon>Viridiplantae</taxon>
        <taxon>Streptophyta</taxon>
        <taxon>Embryophyta</taxon>
        <taxon>Tracheophyta</taxon>
        <taxon>Spermatophyta</taxon>
        <taxon>Magnoliopsida</taxon>
        <taxon>eudicotyledons</taxon>
        <taxon>Gunneridae</taxon>
        <taxon>Pentapetalae</taxon>
        <taxon>rosids</taxon>
        <taxon>fabids</taxon>
        <taxon>Rosales</taxon>
        <taxon>Cannabaceae</taxon>
        <taxon>Cannabis</taxon>
    </lineage>
</organism>
<evidence type="ECO:0000313" key="1">
    <source>
        <dbReference type="EnsemblPlants" id="cds.evm.model.02.1374"/>
    </source>
</evidence>
<protein>
    <submittedName>
        <fullName evidence="1">Uncharacterized protein</fullName>
    </submittedName>
</protein>
<reference evidence="1" key="1">
    <citation type="submission" date="2018-11" db="EMBL/GenBank/DDBJ databases">
        <authorList>
            <person name="Grassa J C."/>
        </authorList>
    </citation>
    <scope>NUCLEOTIDE SEQUENCE [LARGE SCALE GENOMIC DNA]</scope>
</reference>
<dbReference type="PANTHER" id="PTHR33116">
    <property type="entry name" value="REVERSE TRANSCRIPTASE ZINC-BINDING DOMAIN-CONTAINING PROTEIN-RELATED-RELATED"/>
    <property type="match status" value="1"/>
</dbReference>